<keyword evidence="4" id="KW-1185">Reference proteome</keyword>
<dbReference type="InterPro" id="IPR029063">
    <property type="entry name" value="SAM-dependent_MTases_sf"/>
</dbReference>
<dbReference type="Proteomes" id="UP000272528">
    <property type="component" value="Chromosome"/>
</dbReference>
<dbReference type="PANTHER" id="PTHR43861">
    <property type="entry name" value="TRANS-ACONITATE 2-METHYLTRANSFERASE-RELATED"/>
    <property type="match status" value="1"/>
</dbReference>
<reference evidence="4" key="1">
    <citation type="submission" date="2018-12" db="EMBL/GenBank/DDBJ databases">
        <title>Genome sequence of Peanibacillus sp.</title>
        <authorList>
            <person name="Subramani G."/>
            <person name="Srinivasan S."/>
            <person name="Kim M.K."/>
        </authorList>
    </citation>
    <scope>NUCLEOTIDE SEQUENCE [LARGE SCALE GENOMIC DNA]</scope>
    <source>
        <strain evidence="4">18JY67-1</strain>
    </source>
</reference>
<keyword evidence="3" id="KW-0489">Methyltransferase</keyword>
<dbReference type="AlphaFoldDB" id="A0A3Q8X674"/>
<proteinExistence type="predicted"/>
<evidence type="ECO:0000259" key="2">
    <source>
        <dbReference type="Pfam" id="PF13649"/>
    </source>
</evidence>
<feature type="domain" description="Methyltransferase" evidence="2">
    <location>
        <begin position="41"/>
        <end position="133"/>
    </location>
</feature>
<organism evidence="3 4">
    <name type="scientific">Paenibacillus albus</name>
    <dbReference type="NCBI Taxonomy" id="2495582"/>
    <lineage>
        <taxon>Bacteria</taxon>
        <taxon>Bacillati</taxon>
        <taxon>Bacillota</taxon>
        <taxon>Bacilli</taxon>
        <taxon>Bacillales</taxon>
        <taxon>Paenibacillaceae</taxon>
        <taxon>Paenibacillus</taxon>
    </lineage>
</organism>
<dbReference type="RefSeq" id="WP_126017126.1">
    <property type="nucleotide sequence ID" value="NZ_CP034437.1"/>
</dbReference>
<sequence>MADQIFEEPRLADVYDLFDSPVRPDLDPYIAMAKEFGAQSVIDIGCGTGNLASRLAALGKDVIGIDPALASLNVANRKPYAKRVKWVHGTTAMLSGLNADLITMTGNVAQVFVSDEEWISNLHACRAALQPSGRLVFEVRDPAMEAWKNWNREQTYQMIDAPHIGRVESWTDLIDVQLPLVTFRHTFVFHKDGAILTSDSTLRFRSKSEIVDSLATAGLIVEEIRDAPDRPGLEFVFIARSAQT</sequence>
<dbReference type="CDD" id="cd02440">
    <property type="entry name" value="AdoMet_MTases"/>
    <property type="match status" value="1"/>
</dbReference>
<dbReference type="SUPFAM" id="SSF53335">
    <property type="entry name" value="S-adenosyl-L-methionine-dependent methyltransferases"/>
    <property type="match status" value="1"/>
</dbReference>
<evidence type="ECO:0000313" key="4">
    <source>
        <dbReference type="Proteomes" id="UP000272528"/>
    </source>
</evidence>
<dbReference type="EMBL" id="CP034437">
    <property type="protein sequence ID" value="AZN41419.1"/>
    <property type="molecule type" value="Genomic_DNA"/>
</dbReference>
<protein>
    <submittedName>
        <fullName evidence="3">Class I SAM-dependent methyltransferase</fullName>
    </submittedName>
</protein>
<evidence type="ECO:0000256" key="1">
    <source>
        <dbReference type="ARBA" id="ARBA00022679"/>
    </source>
</evidence>
<evidence type="ECO:0000313" key="3">
    <source>
        <dbReference type="EMBL" id="AZN41419.1"/>
    </source>
</evidence>
<name>A0A3Q8X674_9BACL</name>
<dbReference type="GO" id="GO:0032259">
    <property type="term" value="P:methylation"/>
    <property type="evidence" value="ECO:0007669"/>
    <property type="project" value="UniProtKB-KW"/>
</dbReference>
<gene>
    <name evidence="3" type="ORF">EJC50_18370</name>
</gene>
<dbReference type="OrthoDB" id="9804312at2"/>
<dbReference type="KEGG" id="palb:EJC50_18370"/>
<accession>A0A3Q8X674</accession>
<dbReference type="Gene3D" id="3.40.50.150">
    <property type="entry name" value="Vaccinia Virus protein VP39"/>
    <property type="match status" value="1"/>
</dbReference>
<dbReference type="GO" id="GO:0008168">
    <property type="term" value="F:methyltransferase activity"/>
    <property type="evidence" value="ECO:0007669"/>
    <property type="project" value="UniProtKB-KW"/>
</dbReference>
<dbReference type="Pfam" id="PF13649">
    <property type="entry name" value="Methyltransf_25"/>
    <property type="match status" value="1"/>
</dbReference>
<keyword evidence="1 3" id="KW-0808">Transferase</keyword>
<dbReference type="InterPro" id="IPR041698">
    <property type="entry name" value="Methyltransf_25"/>
</dbReference>